<sequence length="131" mass="15132">MAYTRGNLAVQPKRKEEVNPLYREKTKVVTRRRVLPLQEKLLYMLTLGAFLLVAASLIWRYVHIYDLNMQAQKLDNEIAKNKKQIATYQMEKQTLEQTVAKRAEEMGYKTPPVDSTIYVPLSSQVTDKAGN</sequence>
<organism evidence="3 4">
    <name type="scientific">Paenibacillus borealis</name>
    <dbReference type="NCBI Taxonomy" id="160799"/>
    <lineage>
        <taxon>Bacteria</taxon>
        <taxon>Bacillati</taxon>
        <taxon>Bacillota</taxon>
        <taxon>Bacilli</taxon>
        <taxon>Bacillales</taxon>
        <taxon>Paenibacillaceae</taxon>
        <taxon>Paenibacillus</taxon>
    </lineage>
</organism>
<keyword evidence="2" id="KW-0812">Transmembrane</keyword>
<accession>A0A089LM22</accession>
<keyword evidence="1" id="KW-0175">Coiled coil</keyword>
<dbReference type="OrthoDB" id="2988583at2"/>
<dbReference type="EMBL" id="CP009285">
    <property type="protein sequence ID" value="AIQ60223.1"/>
    <property type="molecule type" value="Genomic_DNA"/>
</dbReference>
<dbReference type="RefSeq" id="WP_042216723.1">
    <property type="nucleotide sequence ID" value="NZ_CP009285.1"/>
</dbReference>
<evidence type="ECO:0000313" key="4">
    <source>
        <dbReference type="Proteomes" id="UP000029518"/>
    </source>
</evidence>
<keyword evidence="2" id="KW-1133">Transmembrane helix</keyword>
<dbReference type="HOGENOM" id="CLU_150009_0_0_9"/>
<feature type="coiled-coil region" evidence="1">
    <location>
        <begin position="71"/>
        <end position="98"/>
    </location>
</feature>
<keyword evidence="2" id="KW-0472">Membrane</keyword>
<evidence type="ECO:0000256" key="1">
    <source>
        <dbReference type="SAM" id="Coils"/>
    </source>
</evidence>
<name>A0A089LM22_PAEBO</name>
<dbReference type="Proteomes" id="UP000029518">
    <property type="component" value="Chromosome"/>
</dbReference>
<evidence type="ECO:0000313" key="3">
    <source>
        <dbReference type="EMBL" id="AIQ60223.1"/>
    </source>
</evidence>
<dbReference type="AlphaFoldDB" id="A0A089LM22"/>
<evidence type="ECO:0008006" key="5">
    <source>
        <dbReference type="Google" id="ProtNLM"/>
    </source>
</evidence>
<reference evidence="3" key="1">
    <citation type="submission" date="2014-08" db="EMBL/GenBank/DDBJ databases">
        <title>Comparative genomics of the Paenibacillus odorifer group.</title>
        <authorList>
            <person name="den Bakker H.C."/>
            <person name="Tsai Y.-C.Y.-C."/>
            <person name="Martin N."/>
            <person name="Korlach J."/>
            <person name="Wiedmann M."/>
        </authorList>
    </citation>
    <scope>NUCLEOTIDE SEQUENCE [LARGE SCALE GENOMIC DNA]</scope>
    <source>
        <strain evidence="3">DSM 13188</strain>
    </source>
</reference>
<feature type="transmembrane region" description="Helical" evidence="2">
    <location>
        <begin position="41"/>
        <end position="62"/>
    </location>
</feature>
<gene>
    <name evidence="3" type="ORF">PBOR_27230</name>
</gene>
<evidence type="ECO:0000256" key="2">
    <source>
        <dbReference type="SAM" id="Phobius"/>
    </source>
</evidence>
<dbReference type="KEGG" id="pbd:PBOR_27230"/>
<keyword evidence="4" id="KW-1185">Reference proteome</keyword>
<proteinExistence type="predicted"/>
<protein>
    <recommendedName>
        <fullName evidence="5">Cell division protein FtsL</fullName>
    </recommendedName>
</protein>